<sequence length="431" mass="46310">MPANKTNTAYGSPGAMVQQAVGLFATHMQRNGTLARLTGAMPKGTAGATATLRKQTTQHLPIVRCQDLGKGKGDEVTFHLLNPIGAKPIMGSKYAEGRGTGLSYSEDKLRVNQARFPVDLGNVMSTIRSPVDFRAVGRPAAQTLMDRYVDQSLLVHMAGARGYHNNIEWCVPTDADPDFGEIMVNPVQAPTKNRHYIADGAGIIPFAVNAGEIDLATTDQLKMGVIDAIRSTMEQIALPPPAIKIDGDVMADEEPLRVLLVSPAQYSAFATDPNFRSFQASALARAQQAKMHPLFLGSAGIWNNILLLKMPKPIRFYAGDTIKYCASYTSDLESSCVVPAGFGTNFAVDRAILLGGQAVAEAFAASEHSSIPFFWSEEKLDHGDKVELLIGAIRGVSKIRFEVDTGDTGKQFTDYGAVAIDTAVPIIGARQ</sequence>
<organism evidence="1 2">
    <name type="scientific">Zoogloea dura</name>
    <dbReference type="NCBI Taxonomy" id="2728840"/>
    <lineage>
        <taxon>Bacteria</taxon>
        <taxon>Pseudomonadati</taxon>
        <taxon>Pseudomonadota</taxon>
        <taxon>Betaproteobacteria</taxon>
        <taxon>Rhodocyclales</taxon>
        <taxon>Zoogloeaceae</taxon>
        <taxon>Zoogloea</taxon>
    </lineage>
</organism>
<dbReference type="Proteomes" id="UP000580043">
    <property type="component" value="Unassembled WGS sequence"/>
</dbReference>
<reference evidence="1 2" key="1">
    <citation type="submission" date="2020-04" db="EMBL/GenBank/DDBJ databases">
        <title>Zoogloea sp. G-4-1-14 isolated from soil.</title>
        <authorList>
            <person name="Dahal R.H."/>
        </authorList>
    </citation>
    <scope>NUCLEOTIDE SEQUENCE [LARGE SCALE GENOMIC DNA]</scope>
    <source>
        <strain evidence="1 2">G-4-1-14</strain>
    </source>
</reference>
<dbReference type="RefSeq" id="WP_169143960.1">
    <property type="nucleotide sequence ID" value="NZ_JABBGA010000001.1"/>
</dbReference>
<keyword evidence="2" id="KW-1185">Reference proteome</keyword>
<dbReference type="Pfam" id="PF13252">
    <property type="entry name" value="Phage_capsid_3"/>
    <property type="match status" value="1"/>
</dbReference>
<dbReference type="EMBL" id="JABBGA010000001">
    <property type="protein sequence ID" value="NML24323.1"/>
    <property type="molecule type" value="Genomic_DNA"/>
</dbReference>
<dbReference type="AlphaFoldDB" id="A0A848G1K6"/>
<evidence type="ECO:0000313" key="2">
    <source>
        <dbReference type="Proteomes" id="UP000580043"/>
    </source>
</evidence>
<gene>
    <name evidence="1" type="ORF">HHL15_01065</name>
</gene>
<proteinExistence type="predicted"/>
<name>A0A848G1K6_9RHOO</name>
<dbReference type="InterPro" id="IPR025267">
    <property type="entry name" value="ORF017-like"/>
</dbReference>
<accession>A0A848G1K6</accession>
<comment type="caution">
    <text evidence="1">The sequence shown here is derived from an EMBL/GenBank/DDBJ whole genome shotgun (WGS) entry which is preliminary data.</text>
</comment>
<evidence type="ECO:0000313" key="1">
    <source>
        <dbReference type="EMBL" id="NML24323.1"/>
    </source>
</evidence>
<protein>
    <submittedName>
        <fullName evidence="1">DUF4043 family protein</fullName>
    </submittedName>
</protein>